<dbReference type="GO" id="GO:0009507">
    <property type="term" value="C:chloroplast"/>
    <property type="evidence" value="ECO:0007669"/>
    <property type="project" value="GOC"/>
</dbReference>
<accession>A0A8J5XIX4</accession>
<dbReference type="GO" id="GO:0000963">
    <property type="term" value="P:mitochondrial RNA processing"/>
    <property type="evidence" value="ECO:0007669"/>
    <property type="project" value="TreeGrafter"/>
</dbReference>
<dbReference type="OrthoDB" id="2019031at2759"/>
<protein>
    <recommendedName>
        <fullName evidence="1">RAP domain-containing protein</fullName>
    </recommendedName>
</protein>
<dbReference type="Pfam" id="PF08373">
    <property type="entry name" value="RAP"/>
    <property type="match status" value="1"/>
</dbReference>
<dbReference type="PROSITE" id="PS51286">
    <property type="entry name" value="RAP"/>
    <property type="match status" value="1"/>
</dbReference>
<reference evidence="2" key="1">
    <citation type="submission" date="2021-05" db="EMBL/GenBank/DDBJ databases">
        <title>The genome of the haptophyte Pavlova lutheri (Diacronema luteri, Pavlovales) - a model for lipid biosynthesis in eukaryotic algae.</title>
        <authorList>
            <person name="Hulatt C.J."/>
            <person name="Posewitz M.C."/>
        </authorList>
    </citation>
    <scope>NUCLEOTIDE SEQUENCE</scope>
    <source>
        <strain evidence="2">NIVA-4/92</strain>
    </source>
</reference>
<evidence type="ECO:0000313" key="3">
    <source>
        <dbReference type="Proteomes" id="UP000751190"/>
    </source>
</evidence>
<sequence>MPSAVWWPRLRAVALAAARSGRGAHAAAHQTAAHQTVALRSARPPARLLGAAEAEARRRSIDLTARIKGLPTPEAVAQMHARDGHLFDDINLSAAWYQVHRTTVAWSLERKRGLLGLSRAPEVDEADASPAWPQPQPPPADGAVALLAAHVERRLPHFEPRALAHAAYVAAKLDAQPLLVASAEPLERLVDRCSPRLLANALWAFASRGVRAPGLFSRARDHLVTTDALERFNTHDLSNVAWSFAMVGEASADATLFRALAHAASLTVDDLEPSHVAMIAGALAIAGAREPALFAQLVRRAHAQIDVLEPLSISKLLWAVARSGAGADDVPPGAAEDVARLFDAVLMLPHHRLEALPSRGLCQLIWAFNAARYLHRTPSTQLPPSRAAVGAAGRAEARAADVSGVGGAGGGGSGVASHSQLSRDERDGALIRLLDLSMRRLPTLSPAEQVLVGWAFAPSHLPRVPALLQHVSAAVEPELHELSPQALSMLGWAHAAAFVPSAPLLARLAAVAARRFDELRPQGIVTLLWAALLVGASAEPLLARLARMSPEQLDGFIAPQLTLLGWALCVNGAFPPELLRALLGRINALPPSTYSAHSQMQLHQLNTALALDAPNLGVRVAPELLPTPSPRAEGPSSATHYALSRALSSLYVPHVNEQLLGGLGYRVDVVLTASRHVLQVNGPMHYLPSSREPAPKMLFMRRHIEKAGWTVIDVPYWEMDAHLTVDDVSGGPTSDSMCRYLRALLARHGAACGRPSG</sequence>
<comment type="caution">
    <text evidence="2">The sequence shown here is derived from an EMBL/GenBank/DDBJ whole genome shotgun (WGS) entry which is preliminary data.</text>
</comment>
<dbReference type="GO" id="GO:0005759">
    <property type="term" value="C:mitochondrial matrix"/>
    <property type="evidence" value="ECO:0007669"/>
    <property type="project" value="TreeGrafter"/>
</dbReference>
<dbReference type="GO" id="GO:0003723">
    <property type="term" value="F:RNA binding"/>
    <property type="evidence" value="ECO:0007669"/>
    <property type="project" value="TreeGrafter"/>
</dbReference>
<evidence type="ECO:0000259" key="1">
    <source>
        <dbReference type="PROSITE" id="PS51286"/>
    </source>
</evidence>
<gene>
    <name evidence="2" type="ORF">KFE25_009872</name>
</gene>
<dbReference type="GO" id="GO:0035770">
    <property type="term" value="C:ribonucleoprotein granule"/>
    <property type="evidence" value="ECO:0007669"/>
    <property type="project" value="TreeGrafter"/>
</dbReference>
<dbReference type="OMA" id="HIANIDY"/>
<dbReference type="AlphaFoldDB" id="A0A8J5XIX4"/>
<evidence type="ECO:0000313" key="2">
    <source>
        <dbReference type="EMBL" id="KAG8464504.1"/>
    </source>
</evidence>
<dbReference type="InterPro" id="IPR013584">
    <property type="entry name" value="RAP"/>
</dbReference>
<keyword evidence="3" id="KW-1185">Reference proteome</keyword>
<dbReference type="InterPro" id="IPR050870">
    <property type="entry name" value="FAST_kinase"/>
</dbReference>
<dbReference type="PANTHER" id="PTHR21228:SF40">
    <property type="entry name" value="LD45607P"/>
    <property type="match status" value="1"/>
</dbReference>
<feature type="domain" description="RAP" evidence="1">
    <location>
        <begin position="676"/>
        <end position="743"/>
    </location>
</feature>
<dbReference type="Proteomes" id="UP000751190">
    <property type="component" value="Unassembled WGS sequence"/>
</dbReference>
<dbReference type="PANTHER" id="PTHR21228">
    <property type="entry name" value="FAST LEU-RICH DOMAIN-CONTAINING"/>
    <property type="match status" value="1"/>
</dbReference>
<name>A0A8J5XIX4_DIALT</name>
<proteinExistence type="predicted"/>
<dbReference type="GO" id="GO:1901259">
    <property type="term" value="P:chloroplast rRNA processing"/>
    <property type="evidence" value="ECO:0007669"/>
    <property type="project" value="TreeGrafter"/>
</dbReference>
<dbReference type="GO" id="GO:0044528">
    <property type="term" value="P:regulation of mitochondrial mRNA stability"/>
    <property type="evidence" value="ECO:0007669"/>
    <property type="project" value="TreeGrafter"/>
</dbReference>
<organism evidence="2 3">
    <name type="scientific">Diacronema lutheri</name>
    <name type="common">Unicellular marine alga</name>
    <name type="synonym">Monochrysis lutheri</name>
    <dbReference type="NCBI Taxonomy" id="2081491"/>
    <lineage>
        <taxon>Eukaryota</taxon>
        <taxon>Haptista</taxon>
        <taxon>Haptophyta</taxon>
        <taxon>Pavlovophyceae</taxon>
        <taxon>Pavlovales</taxon>
        <taxon>Pavlovaceae</taxon>
        <taxon>Diacronema</taxon>
    </lineage>
</organism>
<dbReference type="EMBL" id="JAGTXO010000012">
    <property type="protein sequence ID" value="KAG8464504.1"/>
    <property type="molecule type" value="Genomic_DNA"/>
</dbReference>